<dbReference type="SUPFAM" id="SSF53067">
    <property type="entry name" value="Actin-like ATPase domain"/>
    <property type="match status" value="2"/>
</dbReference>
<keyword evidence="6 8" id="KW-0067">ATP-binding</keyword>
<evidence type="ECO:0000256" key="2">
    <source>
        <dbReference type="ARBA" id="ARBA00009225"/>
    </source>
</evidence>
<dbReference type="Gene3D" id="3.40.367.20">
    <property type="match status" value="1"/>
</dbReference>
<dbReference type="Gene3D" id="3.30.420.40">
    <property type="match status" value="1"/>
</dbReference>
<evidence type="ECO:0000259" key="10">
    <source>
        <dbReference type="Pfam" id="PF03727"/>
    </source>
</evidence>
<dbReference type="GO" id="GO:0005739">
    <property type="term" value="C:mitochondrion"/>
    <property type="evidence" value="ECO:0007669"/>
    <property type="project" value="TreeGrafter"/>
</dbReference>
<evidence type="ECO:0000313" key="12">
    <source>
        <dbReference type="Proteomes" id="UP000016922"/>
    </source>
</evidence>
<dbReference type="InterPro" id="IPR001312">
    <property type="entry name" value="Hexokinase"/>
</dbReference>
<dbReference type="GO" id="GO:0006096">
    <property type="term" value="P:glycolytic process"/>
    <property type="evidence" value="ECO:0007669"/>
    <property type="project" value="UniProtKB-UniPathway"/>
</dbReference>
<evidence type="ECO:0000256" key="5">
    <source>
        <dbReference type="ARBA" id="ARBA00022777"/>
    </source>
</evidence>
<dbReference type="AlphaFoldDB" id="S3CIY1"/>
<comment type="similarity">
    <text evidence="2 8">Belongs to the hexokinase family.</text>
</comment>
<dbReference type="GO" id="GO:0004340">
    <property type="term" value="F:glucokinase activity"/>
    <property type="evidence" value="ECO:0007669"/>
    <property type="project" value="TreeGrafter"/>
</dbReference>
<keyword evidence="5 8" id="KW-0418">Kinase</keyword>
<dbReference type="EC" id="2.7.1.-" evidence="8"/>
<dbReference type="EMBL" id="KE145370">
    <property type="protein sequence ID" value="EPE26462.1"/>
    <property type="molecule type" value="Genomic_DNA"/>
</dbReference>
<keyword evidence="4 8" id="KW-0547">Nucleotide-binding</keyword>
<dbReference type="UniPathway" id="UPA00109">
    <property type="reaction ID" value="UER00180"/>
</dbReference>
<dbReference type="HOGENOM" id="CLU_014393_5_0_1"/>
<dbReference type="RefSeq" id="XP_008085652.1">
    <property type="nucleotide sequence ID" value="XM_008087461.1"/>
</dbReference>
<dbReference type="Pfam" id="PF00349">
    <property type="entry name" value="Hexokinase_1"/>
    <property type="match status" value="1"/>
</dbReference>
<dbReference type="GO" id="GO:0005524">
    <property type="term" value="F:ATP binding"/>
    <property type="evidence" value="ECO:0007669"/>
    <property type="project" value="UniProtKB-UniRule"/>
</dbReference>
<gene>
    <name evidence="11" type="ORF">GLAREA_02375</name>
</gene>
<proteinExistence type="inferred from homology"/>
<dbReference type="InterPro" id="IPR043129">
    <property type="entry name" value="ATPase_NBD"/>
</dbReference>
<dbReference type="InterPro" id="IPR019807">
    <property type="entry name" value="Hexokinase_BS"/>
</dbReference>
<keyword evidence="7 8" id="KW-0324">Glycolysis</keyword>
<dbReference type="STRING" id="1116229.S3CIY1"/>
<accession>S3CIY1</accession>
<protein>
    <recommendedName>
        <fullName evidence="8">Phosphotransferase</fullName>
        <ecNumber evidence="8">2.7.1.-</ecNumber>
    </recommendedName>
</protein>
<sequence length="498" mass="53923">MSLSQKAESIASEFVFSDDDVRKCSKQFIFELDKGLKSVVPTVCQIPTYVTKVARGTEKGVSLAVDLGGTNLRVCSVELNGDTTLTAKHAKKVIPPGIMTAATGAELFHLIAHEIDQFLQLHHRDALEKLRQSKDVLPLGFTFSYPAYQTSINSGILLRWTKGFVIPDVVNKDVCQLLQVAIDEFNLPVEVTALVNDALGALMFRTYTLPLSQTRTSVGAIFGTGTNGVYLEKLSNITKSLGNHDDSTGEMFISCEWGSFDNGLLVQPNTTYDVKVDQISMNPGNQMFEKRVSGMFQGELLRVVLNELYADPDAGLFRGVQWNDPAQGEGPAPFFTPWAIDTSLLSMAAADNAQELPALSKALVETLRISADHVSADDVRAVKTIADAIGKRAARLAGMAIASVLIKGGRMTVDRNLLPVTGIVENPSDVEGVDIAVDGSVVELYPGFERYMREAWSVIDDIGPAGERMIKMGIAKDGSSIGAAIIALIAQMDVRHIQ</sequence>
<organism evidence="11 12">
    <name type="scientific">Glarea lozoyensis (strain ATCC 20868 / MF5171)</name>
    <dbReference type="NCBI Taxonomy" id="1116229"/>
    <lineage>
        <taxon>Eukaryota</taxon>
        <taxon>Fungi</taxon>
        <taxon>Dikarya</taxon>
        <taxon>Ascomycota</taxon>
        <taxon>Pezizomycotina</taxon>
        <taxon>Leotiomycetes</taxon>
        <taxon>Helotiales</taxon>
        <taxon>Helotiaceae</taxon>
        <taxon>Glarea</taxon>
    </lineage>
</organism>
<evidence type="ECO:0000256" key="1">
    <source>
        <dbReference type="ARBA" id="ARBA00004888"/>
    </source>
</evidence>
<feature type="domain" description="Hexokinase N-terminal" evidence="9">
    <location>
        <begin position="7"/>
        <end position="207"/>
    </location>
</feature>
<evidence type="ECO:0000256" key="7">
    <source>
        <dbReference type="ARBA" id="ARBA00023152"/>
    </source>
</evidence>
<dbReference type="InterPro" id="IPR022672">
    <property type="entry name" value="Hexokinase_N"/>
</dbReference>
<dbReference type="InterPro" id="IPR022673">
    <property type="entry name" value="Hexokinase_C"/>
</dbReference>
<dbReference type="Proteomes" id="UP000016922">
    <property type="component" value="Unassembled WGS sequence"/>
</dbReference>
<dbReference type="OrthoDB" id="419537at2759"/>
<evidence type="ECO:0000256" key="3">
    <source>
        <dbReference type="ARBA" id="ARBA00022679"/>
    </source>
</evidence>
<dbReference type="PANTHER" id="PTHR19443:SF30">
    <property type="entry name" value="GLUCOKINASE-1-RELATED"/>
    <property type="match status" value="1"/>
</dbReference>
<evidence type="ECO:0000256" key="4">
    <source>
        <dbReference type="ARBA" id="ARBA00022741"/>
    </source>
</evidence>
<evidence type="ECO:0000256" key="8">
    <source>
        <dbReference type="RuleBase" id="RU362007"/>
    </source>
</evidence>
<dbReference type="Pfam" id="PF03727">
    <property type="entry name" value="Hexokinase_2"/>
    <property type="match status" value="1"/>
</dbReference>
<dbReference type="GeneID" id="19461432"/>
<dbReference type="PANTHER" id="PTHR19443">
    <property type="entry name" value="HEXOKINASE"/>
    <property type="match status" value="1"/>
</dbReference>
<feature type="domain" description="Hexokinase C-terminal" evidence="10">
    <location>
        <begin position="218"/>
        <end position="488"/>
    </location>
</feature>
<dbReference type="GO" id="GO:0005536">
    <property type="term" value="F:D-glucose binding"/>
    <property type="evidence" value="ECO:0007669"/>
    <property type="project" value="InterPro"/>
</dbReference>
<evidence type="ECO:0000259" key="9">
    <source>
        <dbReference type="Pfam" id="PF00349"/>
    </source>
</evidence>
<dbReference type="GO" id="GO:0005829">
    <property type="term" value="C:cytosol"/>
    <property type="evidence" value="ECO:0007669"/>
    <property type="project" value="TreeGrafter"/>
</dbReference>
<dbReference type="PROSITE" id="PS51748">
    <property type="entry name" value="HEXOKINASE_2"/>
    <property type="match status" value="1"/>
</dbReference>
<keyword evidence="12" id="KW-1185">Reference proteome</keyword>
<name>S3CIY1_GLAL2</name>
<evidence type="ECO:0000256" key="6">
    <source>
        <dbReference type="ARBA" id="ARBA00022840"/>
    </source>
</evidence>
<comment type="pathway">
    <text evidence="1">Carbohydrate degradation; glycolysis; D-glyceraldehyde 3-phosphate and glycerone phosphate from D-glucose: step 1/4.</text>
</comment>
<dbReference type="GO" id="GO:0001678">
    <property type="term" value="P:intracellular glucose homeostasis"/>
    <property type="evidence" value="ECO:0007669"/>
    <property type="project" value="InterPro"/>
</dbReference>
<evidence type="ECO:0000313" key="11">
    <source>
        <dbReference type="EMBL" id="EPE26462.1"/>
    </source>
</evidence>
<dbReference type="KEGG" id="glz:GLAREA_02375"/>
<dbReference type="PROSITE" id="PS00378">
    <property type="entry name" value="HEXOKINASE_1"/>
    <property type="match status" value="1"/>
</dbReference>
<dbReference type="PRINTS" id="PR00475">
    <property type="entry name" value="HEXOKINASE"/>
</dbReference>
<dbReference type="FunFam" id="3.30.420.40:FF:000034">
    <property type="entry name" value="Phosphotransferase"/>
    <property type="match status" value="1"/>
</dbReference>
<reference evidence="11 12" key="1">
    <citation type="journal article" date="2013" name="BMC Genomics">
        <title>Genomics-driven discovery of the pneumocandin biosynthetic gene cluster in the fungus Glarea lozoyensis.</title>
        <authorList>
            <person name="Chen L."/>
            <person name="Yue Q."/>
            <person name="Zhang X."/>
            <person name="Xiang M."/>
            <person name="Wang C."/>
            <person name="Li S."/>
            <person name="Che Y."/>
            <person name="Ortiz-Lopez F.J."/>
            <person name="Bills G.F."/>
            <person name="Liu X."/>
            <person name="An Z."/>
        </authorList>
    </citation>
    <scope>NUCLEOTIDE SEQUENCE [LARGE SCALE GENOMIC DNA]</scope>
    <source>
        <strain evidence="12">ATCC 20868 / MF5171</strain>
    </source>
</reference>
<dbReference type="OMA" id="GNQMFEK"/>
<keyword evidence="3 8" id="KW-0808">Transferase</keyword>
<dbReference type="eggNOG" id="KOG1369">
    <property type="taxonomic scope" value="Eukaryota"/>
</dbReference>
<dbReference type="GO" id="GO:0008865">
    <property type="term" value="F:fructokinase activity"/>
    <property type="evidence" value="ECO:0007669"/>
    <property type="project" value="TreeGrafter"/>
</dbReference>
<dbReference type="GO" id="GO:0006006">
    <property type="term" value="P:glucose metabolic process"/>
    <property type="evidence" value="ECO:0007669"/>
    <property type="project" value="TreeGrafter"/>
</dbReference>